<dbReference type="EMBL" id="BMGL01000001">
    <property type="protein sequence ID" value="GGE03863.1"/>
    <property type="molecule type" value="Genomic_DNA"/>
</dbReference>
<keyword evidence="3" id="KW-0804">Transcription</keyword>
<accession>A0A917E4L9</accession>
<evidence type="ECO:0000256" key="3">
    <source>
        <dbReference type="ARBA" id="ARBA00023163"/>
    </source>
</evidence>
<dbReference type="CDD" id="cd01392">
    <property type="entry name" value="HTH_LacI"/>
    <property type="match status" value="1"/>
</dbReference>
<dbReference type="Pfam" id="PF00532">
    <property type="entry name" value="Peripla_BP_1"/>
    <property type="match status" value="1"/>
</dbReference>
<dbReference type="InterPro" id="IPR028082">
    <property type="entry name" value="Peripla_BP_I"/>
</dbReference>
<dbReference type="AlphaFoldDB" id="A0A917E4L9"/>
<dbReference type="SUPFAM" id="SSF47413">
    <property type="entry name" value="lambda repressor-like DNA-binding domains"/>
    <property type="match status" value="1"/>
</dbReference>
<dbReference type="PANTHER" id="PTHR30146:SF109">
    <property type="entry name" value="HTH-TYPE TRANSCRIPTIONAL REGULATOR GALS"/>
    <property type="match status" value="1"/>
</dbReference>
<dbReference type="Pfam" id="PF00356">
    <property type="entry name" value="LacI"/>
    <property type="match status" value="1"/>
</dbReference>
<name>A0A917E4L9_9FLAO</name>
<evidence type="ECO:0000256" key="2">
    <source>
        <dbReference type="ARBA" id="ARBA00023125"/>
    </source>
</evidence>
<dbReference type="GO" id="GO:0003700">
    <property type="term" value="F:DNA-binding transcription factor activity"/>
    <property type="evidence" value="ECO:0007669"/>
    <property type="project" value="TreeGrafter"/>
</dbReference>
<sequence>MTTLKQLAKLLNVSVSTVSKALSDADDIGEETKKRVKELAETLNYKPNKLALGLKSNVTNTLGVVIPDILNPFFAEVLYGIQKQANAKGYDTLVCISNETTQTEINAIQLLKQGRIDGFIISPASQTIQTNNFTHLEAAKNERIKFVMFDRVDNNIQTDKVSIDDQKAVFSATEWLIKKGKSKIVYLSNIENLNISSDRKKGFHEALHKHNIQIQPEFELNLTNIETAHKTIEKFIKSNHFDAAIAVDNNSAIMFQSLLKSFKPELVNQITCIGFANSKTSKLAYPPLSYINQNATKIGEQAVDLIIERIKDKSDNPTYKEIKVATDVVEV</sequence>
<reference evidence="5 6" key="1">
    <citation type="journal article" date="2014" name="Int. J. Syst. Evol. Microbiol.">
        <title>Complete genome sequence of Corynebacterium casei LMG S-19264T (=DSM 44701T), isolated from a smear-ripened cheese.</title>
        <authorList>
            <consortium name="US DOE Joint Genome Institute (JGI-PGF)"/>
            <person name="Walter F."/>
            <person name="Albersmeier A."/>
            <person name="Kalinowski J."/>
            <person name="Ruckert C."/>
        </authorList>
    </citation>
    <scope>NUCLEOTIDE SEQUENCE [LARGE SCALE GENOMIC DNA]</scope>
    <source>
        <strain evidence="5 6">CGMCC 1.12925</strain>
    </source>
</reference>
<dbReference type="InterPro" id="IPR010982">
    <property type="entry name" value="Lambda_DNA-bd_dom_sf"/>
</dbReference>
<keyword evidence="1" id="KW-0805">Transcription regulation</keyword>
<dbReference type="Gene3D" id="3.40.50.2300">
    <property type="match status" value="2"/>
</dbReference>
<evidence type="ECO:0000313" key="6">
    <source>
        <dbReference type="Proteomes" id="UP000599688"/>
    </source>
</evidence>
<feature type="domain" description="HTH lacI-type" evidence="4">
    <location>
        <begin position="2"/>
        <end position="56"/>
    </location>
</feature>
<dbReference type="PANTHER" id="PTHR30146">
    <property type="entry name" value="LACI-RELATED TRANSCRIPTIONAL REPRESSOR"/>
    <property type="match status" value="1"/>
</dbReference>
<keyword evidence="2" id="KW-0238">DNA-binding</keyword>
<dbReference type="RefSeq" id="WP_188404869.1">
    <property type="nucleotide sequence ID" value="NZ_BMGL01000001.1"/>
</dbReference>
<gene>
    <name evidence="5" type="ORF">GCM10010831_01770</name>
</gene>
<evidence type="ECO:0000259" key="4">
    <source>
        <dbReference type="PROSITE" id="PS50932"/>
    </source>
</evidence>
<dbReference type="Gene3D" id="1.10.260.40">
    <property type="entry name" value="lambda repressor-like DNA-binding domains"/>
    <property type="match status" value="1"/>
</dbReference>
<organism evidence="5 6">
    <name type="scientific">Psychroflexus salis</name>
    <dbReference type="NCBI Taxonomy" id="1526574"/>
    <lineage>
        <taxon>Bacteria</taxon>
        <taxon>Pseudomonadati</taxon>
        <taxon>Bacteroidota</taxon>
        <taxon>Flavobacteriia</taxon>
        <taxon>Flavobacteriales</taxon>
        <taxon>Flavobacteriaceae</taxon>
        <taxon>Psychroflexus</taxon>
    </lineage>
</organism>
<dbReference type="SMART" id="SM00354">
    <property type="entry name" value="HTH_LACI"/>
    <property type="match status" value="1"/>
</dbReference>
<protein>
    <submittedName>
        <fullName evidence="5">LacI family transcriptional regulator</fullName>
    </submittedName>
</protein>
<dbReference type="CDD" id="cd06267">
    <property type="entry name" value="PBP1_LacI_sugar_binding-like"/>
    <property type="match status" value="1"/>
</dbReference>
<comment type="caution">
    <text evidence="5">The sequence shown here is derived from an EMBL/GenBank/DDBJ whole genome shotgun (WGS) entry which is preliminary data.</text>
</comment>
<dbReference type="Proteomes" id="UP000599688">
    <property type="component" value="Unassembled WGS sequence"/>
</dbReference>
<dbReference type="GO" id="GO:0000976">
    <property type="term" value="F:transcription cis-regulatory region binding"/>
    <property type="evidence" value="ECO:0007669"/>
    <property type="project" value="TreeGrafter"/>
</dbReference>
<dbReference type="PROSITE" id="PS50932">
    <property type="entry name" value="HTH_LACI_2"/>
    <property type="match status" value="1"/>
</dbReference>
<dbReference type="InterPro" id="IPR000843">
    <property type="entry name" value="HTH_LacI"/>
</dbReference>
<evidence type="ECO:0000256" key="1">
    <source>
        <dbReference type="ARBA" id="ARBA00023015"/>
    </source>
</evidence>
<dbReference type="InterPro" id="IPR001761">
    <property type="entry name" value="Peripla_BP/Lac1_sug-bd_dom"/>
</dbReference>
<keyword evidence="6" id="KW-1185">Reference proteome</keyword>
<dbReference type="SUPFAM" id="SSF53822">
    <property type="entry name" value="Periplasmic binding protein-like I"/>
    <property type="match status" value="1"/>
</dbReference>
<evidence type="ECO:0000313" key="5">
    <source>
        <dbReference type="EMBL" id="GGE03863.1"/>
    </source>
</evidence>
<proteinExistence type="predicted"/>